<evidence type="ECO:0000313" key="4">
    <source>
        <dbReference type="Proteomes" id="UP000886812"/>
    </source>
</evidence>
<dbReference type="Proteomes" id="UP000886812">
    <property type="component" value="Unassembled WGS sequence"/>
</dbReference>
<dbReference type="AlphaFoldDB" id="A0A9D1T156"/>
<comment type="caution">
    <text evidence="3">The sequence shown here is derived from an EMBL/GenBank/DDBJ whole genome shotgun (WGS) entry which is preliminary data.</text>
</comment>
<accession>A0A9D1T156</accession>
<feature type="chain" id="PRO_5038701429" evidence="2">
    <location>
        <begin position="21"/>
        <end position="131"/>
    </location>
</feature>
<reference evidence="3" key="2">
    <citation type="journal article" date="2021" name="PeerJ">
        <title>Extensive microbial diversity within the chicken gut microbiome revealed by metagenomics and culture.</title>
        <authorList>
            <person name="Gilroy R."/>
            <person name="Ravi A."/>
            <person name="Getino M."/>
            <person name="Pursley I."/>
            <person name="Horton D.L."/>
            <person name="Alikhan N.F."/>
            <person name="Baker D."/>
            <person name="Gharbi K."/>
            <person name="Hall N."/>
            <person name="Watson M."/>
            <person name="Adriaenssens E.M."/>
            <person name="Foster-Nyarko E."/>
            <person name="Jarju S."/>
            <person name="Secka A."/>
            <person name="Antonio M."/>
            <person name="Oren A."/>
            <person name="Chaudhuri R.R."/>
            <person name="La Ragione R."/>
            <person name="Hildebrand F."/>
            <person name="Pallen M.J."/>
        </authorList>
    </citation>
    <scope>NUCLEOTIDE SEQUENCE</scope>
    <source>
        <strain evidence="3">10669</strain>
    </source>
</reference>
<evidence type="ECO:0000313" key="3">
    <source>
        <dbReference type="EMBL" id="HIV04270.1"/>
    </source>
</evidence>
<evidence type="ECO:0000256" key="1">
    <source>
        <dbReference type="SAM" id="MobiDB-lite"/>
    </source>
</evidence>
<feature type="signal peptide" evidence="2">
    <location>
        <begin position="1"/>
        <end position="20"/>
    </location>
</feature>
<dbReference type="EMBL" id="DVOG01000099">
    <property type="protein sequence ID" value="HIV04270.1"/>
    <property type="molecule type" value="Genomic_DNA"/>
</dbReference>
<feature type="non-terminal residue" evidence="3">
    <location>
        <position position="131"/>
    </location>
</feature>
<protein>
    <submittedName>
        <fullName evidence="3">Uncharacterized protein</fullName>
    </submittedName>
</protein>
<organism evidence="3 4">
    <name type="scientific">Candidatus Spyradosoma merdigallinarum</name>
    <dbReference type="NCBI Taxonomy" id="2840950"/>
    <lineage>
        <taxon>Bacteria</taxon>
        <taxon>Pseudomonadati</taxon>
        <taxon>Verrucomicrobiota</taxon>
        <taxon>Opitutia</taxon>
        <taxon>Opitutia incertae sedis</taxon>
        <taxon>Candidatus Spyradosoma</taxon>
    </lineage>
</organism>
<reference evidence="3" key="1">
    <citation type="submission" date="2020-10" db="EMBL/GenBank/DDBJ databases">
        <authorList>
            <person name="Gilroy R."/>
        </authorList>
    </citation>
    <scope>NUCLEOTIDE SEQUENCE</scope>
    <source>
        <strain evidence="3">10669</strain>
    </source>
</reference>
<proteinExistence type="predicted"/>
<gene>
    <name evidence="3" type="ORF">IAC75_03860</name>
</gene>
<keyword evidence="2" id="KW-0732">Signal</keyword>
<sequence length="131" mass="14578">MKTKITAILACLAASVFAFAEGPQEPPAAPAAPENAPMRTVRPRICPEMREAFVQRMLLSLDDAQLDDLAKRIAAIQDMTPEEKVSAKEALPRPEFRRPDGKKPKFDGKRPDGKKPKAWKRPDGPRDDRFG</sequence>
<evidence type="ECO:0000256" key="2">
    <source>
        <dbReference type="SAM" id="SignalP"/>
    </source>
</evidence>
<feature type="compositionally biased region" description="Basic and acidic residues" evidence="1">
    <location>
        <begin position="81"/>
        <end position="131"/>
    </location>
</feature>
<name>A0A9D1T156_9BACT</name>
<feature type="region of interest" description="Disordered" evidence="1">
    <location>
        <begin position="77"/>
        <end position="131"/>
    </location>
</feature>